<protein>
    <recommendedName>
        <fullName evidence="4">Large ribosomal subunit protein eL14 domain-containing protein</fullName>
    </recommendedName>
</protein>
<evidence type="ECO:0000313" key="5">
    <source>
        <dbReference type="EMBL" id="GAB0135683.1"/>
    </source>
</evidence>
<name>A0ABQ0CQJ8_9HYPO</name>
<sequence length="196" mass="22190">MTTAQDEFLPAHPNSRAIKKSVATPRCEKIQILSTARTATRLRLLNNVTMGEAVIEGSNWRLVEVGRVVAINGDHPFAGRLAAIVEIIDHKRVLVDGPSSDPTLAVPRQAVPLSKCLLSQFVVEGLIRGSRNGTVKKLWEKNEIDAKWKESNWAKKREQIQRRKTLTDFDRFKVMRLKKQRRFEERKALAKVKASA</sequence>
<feature type="domain" description="Large ribosomal subunit protein eL14" evidence="4">
    <location>
        <begin position="107"/>
        <end position="182"/>
    </location>
</feature>
<keyword evidence="3" id="KW-0687">Ribonucleoprotein</keyword>
<comment type="similarity">
    <text evidence="1">Belongs to the eukaryotic ribosomal protein eL14 family.</text>
</comment>
<comment type="caution">
    <text evidence="5">The sequence shown here is derived from an EMBL/GenBank/DDBJ whole genome shotgun (WGS) entry which is preliminary data.</text>
</comment>
<dbReference type="InterPro" id="IPR039660">
    <property type="entry name" value="Ribosomal_eL14"/>
</dbReference>
<dbReference type="Gene3D" id="6.10.250.2270">
    <property type="match status" value="1"/>
</dbReference>
<keyword evidence="2" id="KW-0689">Ribosomal protein</keyword>
<evidence type="ECO:0000313" key="6">
    <source>
        <dbReference type="Proteomes" id="UP001562357"/>
    </source>
</evidence>
<dbReference type="PANTHER" id="PTHR11127">
    <property type="entry name" value="60S RIBOSOMAL PROTEIN L14"/>
    <property type="match status" value="1"/>
</dbReference>
<dbReference type="EMBL" id="BAAFGZ010000143">
    <property type="protein sequence ID" value="GAB0135683.1"/>
    <property type="molecule type" value="Genomic_DNA"/>
</dbReference>
<dbReference type="Pfam" id="PF01929">
    <property type="entry name" value="Ribosomal_L14e"/>
    <property type="match status" value="1"/>
</dbReference>
<evidence type="ECO:0000256" key="3">
    <source>
        <dbReference type="ARBA" id="ARBA00023274"/>
    </source>
</evidence>
<dbReference type="PANTHER" id="PTHR11127:SF2">
    <property type="entry name" value="LARGE RIBOSOMAL SUBUNIT PROTEIN EL14"/>
    <property type="match status" value="1"/>
</dbReference>
<keyword evidence="6" id="KW-1185">Reference proteome</keyword>
<proteinExistence type="inferred from homology"/>
<dbReference type="InterPro" id="IPR002784">
    <property type="entry name" value="Ribosomal_eL14_dom"/>
</dbReference>
<reference evidence="6" key="1">
    <citation type="submission" date="2024-06" db="EMBL/GenBank/DDBJ databases">
        <title>Draft Genome Sequences of Epichloe bromicola Strains Isolated from Elymus ciliaris.</title>
        <authorList>
            <consortium name="Epichloe bromicola genome sequencing consortium"/>
            <person name="Miura A."/>
            <person name="Imano S."/>
            <person name="Ashida A."/>
            <person name="Sato I."/>
            <person name="Chiba S."/>
            <person name="Tanaka A."/>
            <person name="Camagna M."/>
            <person name="Takemoto D."/>
        </authorList>
    </citation>
    <scope>NUCLEOTIDE SEQUENCE [LARGE SCALE GENOMIC DNA]</scope>
    <source>
        <strain evidence="6">DP</strain>
    </source>
</reference>
<dbReference type="SUPFAM" id="SSF50104">
    <property type="entry name" value="Translation proteins SH3-like domain"/>
    <property type="match status" value="1"/>
</dbReference>
<dbReference type="InterPro" id="IPR014722">
    <property type="entry name" value="Rib_uL2_dom2"/>
</dbReference>
<accession>A0ABQ0CQJ8</accession>
<dbReference type="CDD" id="cd23702">
    <property type="entry name" value="eL14"/>
    <property type="match status" value="1"/>
</dbReference>
<evidence type="ECO:0000259" key="4">
    <source>
        <dbReference type="Pfam" id="PF01929"/>
    </source>
</evidence>
<gene>
    <name evidence="5" type="primary">g4012</name>
    <name evidence="5" type="ORF">EsDP_00004012</name>
</gene>
<dbReference type="Gene3D" id="2.30.30.30">
    <property type="match status" value="1"/>
</dbReference>
<dbReference type="InterPro" id="IPR008991">
    <property type="entry name" value="Translation_prot_SH3-like_sf"/>
</dbReference>
<dbReference type="Proteomes" id="UP001562357">
    <property type="component" value="Unassembled WGS sequence"/>
</dbReference>
<evidence type="ECO:0000256" key="2">
    <source>
        <dbReference type="ARBA" id="ARBA00022980"/>
    </source>
</evidence>
<organism evidence="5 6">
    <name type="scientific">Epichloe bromicola</name>
    <dbReference type="NCBI Taxonomy" id="79588"/>
    <lineage>
        <taxon>Eukaryota</taxon>
        <taxon>Fungi</taxon>
        <taxon>Dikarya</taxon>
        <taxon>Ascomycota</taxon>
        <taxon>Pezizomycotina</taxon>
        <taxon>Sordariomycetes</taxon>
        <taxon>Hypocreomycetidae</taxon>
        <taxon>Hypocreales</taxon>
        <taxon>Clavicipitaceae</taxon>
        <taxon>Epichloe</taxon>
    </lineage>
</organism>
<evidence type="ECO:0000256" key="1">
    <source>
        <dbReference type="ARBA" id="ARBA00006592"/>
    </source>
</evidence>